<evidence type="ECO:0000313" key="1">
    <source>
        <dbReference type="EMBL" id="TQR14749.1"/>
    </source>
</evidence>
<reference evidence="1 2" key="1">
    <citation type="submission" date="2019-05" db="EMBL/GenBank/DDBJ databases">
        <title>Psychrobacillus vulpis sp. nov., a new species isolated from feces of a red fox that inhabits in The Tablas de Daimiel Natural Park, Albacete, Spain.</title>
        <authorList>
            <person name="Rodriguez M."/>
            <person name="Reina J.C."/>
            <person name="Bejar V."/>
            <person name="Llamas I."/>
        </authorList>
    </citation>
    <scope>NUCLEOTIDE SEQUENCE [LARGE SCALE GENOMIC DNA]</scope>
    <source>
        <strain evidence="1 2">NHI-2</strain>
    </source>
</reference>
<comment type="caution">
    <text evidence="1">The sequence shown here is derived from an EMBL/GenBank/DDBJ whole genome shotgun (WGS) entry which is preliminary data.</text>
</comment>
<sequence length="134" mass="15832">MLSTDMLLELYKIYIEIITGKKYKRKKLKVVVDSIVEQLCGYYLNRRPNSAWNIRESVLIKIHQTTTDEDKDILSTFNSLLREYDEAFSKSYSDHSENLQEFINIELRDLTISLIKHSLHRTDEHANSLRVILL</sequence>
<gene>
    <name evidence="1" type="ORF">FG383_10540</name>
</gene>
<dbReference type="EMBL" id="VDGG01000018">
    <property type="protein sequence ID" value="TQR14749.1"/>
    <property type="molecule type" value="Genomic_DNA"/>
</dbReference>
<organism evidence="1 2">
    <name type="scientific">Psychrobacillus soli</name>
    <dbReference type="NCBI Taxonomy" id="1543965"/>
    <lineage>
        <taxon>Bacteria</taxon>
        <taxon>Bacillati</taxon>
        <taxon>Bacillota</taxon>
        <taxon>Bacilli</taxon>
        <taxon>Bacillales</taxon>
        <taxon>Bacillaceae</taxon>
        <taxon>Psychrobacillus</taxon>
    </lineage>
</organism>
<proteinExistence type="predicted"/>
<dbReference type="Proteomes" id="UP000318937">
    <property type="component" value="Unassembled WGS sequence"/>
</dbReference>
<protein>
    <submittedName>
        <fullName evidence="1">Uncharacterized protein</fullName>
    </submittedName>
</protein>
<dbReference type="RefSeq" id="WP_142607365.1">
    <property type="nucleotide sequence ID" value="NZ_VDGG01000018.1"/>
</dbReference>
<name>A0A544TBH3_9BACI</name>
<dbReference type="AlphaFoldDB" id="A0A544TBH3"/>
<dbReference type="OrthoDB" id="9910329at2"/>
<accession>A0A544TBH3</accession>
<evidence type="ECO:0000313" key="2">
    <source>
        <dbReference type="Proteomes" id="UP000318937"/>
    </source>
</evidence>
<keyword evidence="2" id="KW-1185">Reference proteome</keyword>